<reference evidence="3 4" key="1">
    <citation type="submission" date="2020-06" db="EMBL/GenBank/DDBJ databases">
        <title>Taxonomy, biology and ecology of Rhodococcus bacteria occurring in California pistachio and other woody hosts as revealed by genome sequence analyses.</title>
        <authorList>
            <person name="Gai Y."/>
            <person name="Riely B."/>
        </authorList>
    </citation>
    <scope>NUCLEOTIDE SEQUENCE [LARGE SCALE GENOMIC DNA]</scope>
    <source>
        <strain evidence="3 4">BP-284</strain>
    </source>
</reference>
<evidence type="ECO:0000259" key="2">
    <source>
        <dbReference type="Pfam" id="PF13575"/>
    </source>
</evidence>
<evidence type="ECO:0000256" key="1">
    <source>
        <dbReference type="SAM" id="MobiDB-lite"/>
    </source>
</evidence>
<feature type="domain" description="Lantibiotic biosynthesis protein dehydration" evidence="2">
    <location>
        <begin position="104"/>
        <end position="470"/>
    </location>
</feature>
<dbReference type="Proteomes" id="UP001520140">
    <property type="component" value="Unassembled WGS sequence"/>
</dbReference>
<keyword evidence="4" id="KW-1185">Reference proteome</keyword>
<dbReference type="SMART" id="SM01260">
    <property type="entry name" value="LANC_like"/>
    <property type="match status" value="1"/>
</dbReference>
<organism evidence="3 4">
    <name type="scientific">Rhodococcoides kroppenstedtii</name>
    <dbReference type="NCBI Taxonomy" id="293050"/>
    <lineage>
        <taxon>Bacteria</taxon>
        <taxon>Bacillati</taxon>
        <taxon>Actinomycetota</taxon>
        <taxon>Actinomycetes</taxon>
        <taxon>Mycobacteriales</taxon>
        <taxon>Nocardiaceae</taxon>
        <taxon>Rhodococcoides</taxon>
    </lineage>
</organism>
<dbReference type="SUPFAM" id="SSF158745">
    <property type="entry name" value="LanC-like"/>
    <property type="match status" value="1"/>
</dbReference>
<evidence type="ECO:0000313" key="3">
    <source>
        <dbReference type="EMBL" id="MBY6320796.1"/>
    </source>
</evidence>
<sequence length="926" mass="96775">MVLRLITTPPPDPVATVVDDAVRRVRCAAHRLPRGELVHPAAITAAVDRFAQDAEDLLGRTVAQEFHLFRTERDAPADPASTTALAAFDAHLRAGGVDQLWRTYPVAARRLDRLAADRLDQLTTILTVLAVDAPRLHALGLLPPGPLTAIDIAHGDPHDGGRRVATLTVDDAASPSLVVKPRSADPDDLLGRIVALLDADTAGDHLRLPRCMAASTGDLSWHEFVSATTLPDDADAAARFHRRAGRMLAVFTALGSTDGHAENVVAAGDHPVPVDVETLLHPATENPATADPLTCALADGPLGTTMLPTGSPSSSMAALSRAGTRTPGGADAHRHVHRGTDAWTVAAVPATVTATAHRPTAPGTSVPVPLTDHVDDVVTGFHTAVRDLARRRDEIHRLLDDARATTCRRVVRPTAVYTAFLDAARHPRYLTDAAEAERLFRLLPESATGTAAVTEAEIAALLRGDVPRFADRVDAPPPVGPTPLARAHRCLDTLIRTPPAALEHLVRSALAGVDTPSRSAPARTAATDLQAALQDPDPRSGLARIERRLAARTVRQGGAGPALGTLDALPGASPDADPVLTAGDRTLYHGGGTALLGAALARIRPTPARRRRLADAAAAVTRHAEDQVLDLREGVPAETGRAWCPFTGALGTVWLLRELAGSGDRAVGARTRDAADRLLTTVLDTAVGPDRLDVVGGLAGGVVVLTEFGLADHPAVRSAADRLAAALHGGEIRERGLAHGVDGLAWALARVDGHAHRARLVDLPDDATAGDSWRRGAAGSSWCRGAAGLALCHTEIALAAGDTPAAVAAAATVPEPLETDDSLCHGETGVVAILRRLALLLAPVAPDAAADLDEQADRRARELQDRIRRAGYATGHPGHVGVTTFMTGVAGIAFGRVLTESRSSVTDAVDLPDPIALRPSRVAREG</sequence>
<proteinExistence type="predicted"/>
<dbReference type="InterPro" id="IPR025410">
    <property type="entry name" value="Lant_dehyd"/>
</dbReference>
<dbReference type="RefSeq" id="WP_068099590.1">
    <property type="nucleotide sequence ID" value="NZ_JABUKE010000007.1"/>
</dbReference>
<dbReference type="Gene3D" id="1.50.10.20">
    <property type="match status" value="1"/>
</dbReference>
<accession>A0ABS7NS16</accession>
<feature type="region of interest" description="Disordered" evidence="1">
    <location>
        <begin position="310"/>
        <end position="334"/>
    </location>
</feature>
<comment type="caution">
    <text evidence="3">The sequence shown here is derived from an EMBL/GenBank/DDBJ whole genome shotgun (WGS) entry which is preliminary data.</text>
</comment>
<dbReference type="Pfam" id="PF05147">
    <property type="entry name" value="LANC_like"/>
    <property type="match status" value="1"/>
</dbReference>
<evidence type="ECO:0000313" key="4">
    <source>
        <dbReference type="Proteomes" id="UP001520140"/>
    </source>
</evidence>
<dbReference type="Pfam" id="PF13575">
    <property type="entry name" value="DUF4135"/>
    <property type="match status" value="1"/>
</dbReference>
<gene>
    <name evidence="3" type="ORF">HQ605_08190</name>
</gene>
<protein>
    <submittedName>
        <fullName evidence="3">DUF4135 domain-containing protein</fullName>
    </submittedName>
</protein>
<dbReference type="InterPro" id="IPR007822">
    <property type="entry name" value="LANC-like"/>
</dbReference>
<name>A0ABS7NS16_9NOCA</name>
<dbReference type="EMBL" id="JABUKG010000007">
    <property type="protein sequence ID" value="MBY6320796.1"/>
    <property type="molecule type" value="Genomic_DNA"/>
</dbReference>